<accession>A0ABZ0VLY5</accession>
<comment type="catalytic activity">
    <reaction evidence="5">
        <text>N,N-dimethyl-1,4-phenylenediamine + anthranilate + 2 NAD(+) = 2-(4-dimethylaminophenyl)diazenylbenzoate + 2 NADH + 2 H(+)</text>
        <dbReference type="Rhea" id="RHEA:55872"/>
        <dbReference type="ChEBI" id="CHEBI:15378"/>
        <dbReference type="ChEBI" id="CHEBI:15783"/>
        <dbReference type="ChEBI" id="CHEBI:16567"/>
        <dbReference type="ChEBI" id="CHEBI:57540"/>
        <dbReference type="ChEBI" id="CHEBI:57945"/>
        <dbReference type="ChEBI" id="CHEBI:71579"/>
        <dbReference type="EC" id="1.7.1.17"/>
    </reaction>
    <physiologicalReaction direction="right-to-left" evidence="5">
        <dbReference type="Rhea" id="RHEA:55874"/>
    </physiologicalReaction>
</comment>
<evidence type="ECO:0000256" key="6">
    <source>
        <dbReference type="HAMAP-Rule" id="MF_01216"/>
    </source>
</evidence>
<keyword evidence="2 6" id="KW-0288">FMN</keyword>
<evidence type="ECO:0000256" key="5">
    <source>
        <dbReference type="ARBA" id="ARBA00048542"/>
    </source>
</evidence>
<dbReference type="Gene3D" id="3.40.50.360">
    <property type="match status" value="1"/>
</dbReference>
<protein>
    <recommendedName>
        <fullName evidence="6">FMN dependent NADH:quinone oxidoreductase</fullName>
        <ecNumber evidence="6">1.6.5.-</ecNumber>
    </recommendedName>
    <alternativeName>
        <fullName evidence="6">Azo-dye reductase</fullName>
    </alternativeName>
    <alternativeName>
        <fullName evidence="6">FMN-dependent NADH-azo compound oxidoreductase</fullName>
    </alternativeName>
    <alternativeName>
        <fullName evidence="6">FMN-dependent NADH-azoreductase</fullName>
        <ecNumber evidence="6">1.7.1.17</ecNumber>
    </alternativeName>
</protein>
<dbReference type="EC" id="1.6.5.-" evidence="6"/>
<dbReference type="InterPro" id="IPR003680">
    <property type="entry name" value="Flavodoxin_fold"/>
</dbReference>
<feature type="domain" description="Flavodoxin-like fold" evidence="7">
    <location>
        <begin position="5"/>
        <end position="207"/>
    </location>
</feature>
<dbReference type="InterPro" id="IPR029039">
    <property type="entry name" value="Flavoprotein-like_sf"/>
</dbReference>
<dbReference type="EMBL" id="CP139858">
    <property type="protein sequence ID" value="WQB98482.1"/>
    <property type="molecule type" value="Genomic_DNA"/>
</dbReference>
<evidence type="ECO:0000256" key="4">
    <source>
        <dbReference type="ARBA" id="ARBA00023027"/>
    </source>
</evidence>
<evidence type="ECO:0000313" key="9">
    <source>
        <dbReference type="Proteomes" id="UP001322481"/>
    </source>
</evidence>
<keyword evidence="9" id="KW-1185">Reference proteome</keyword>
<evidence type="ECO:0000313" key="8">
    <source>
        <dbReference type="EMBL" id="WQB98482.1"/>
    </source>
</evidence>
<gene>
    <name evidence="6" type="primary">azoR</name>
    <name evidence="8" type="ORF">U0R22_002633</name>
</gene>
<evidence type="ECO:0000256" key="2">
    <source>
        <dbReference type="ARBA" id="ARBA00022643"/>
    </source>
</evidence>
<evidence type="ECO:0000256" key="3">
    <source>
        <dbReference type="ARBA" id="ARBA00023002"/>
    </source>
</evidence>
<keyword evidence="3 6" id="KW-0560">Oxidoreductase</keyword>
<dbReference type="EC" id="1.7.1.17" evidence="6"/>
<organism evidence="8 9">
    <name type="scientific">Mesorhizobium huakuii</name>
    <dbReference type="NCBI Taxonomy" id="28104"/>
    <lineage>
        <taxon>Bacteria</taxon>
        <taxon>Pseudomonadati</taxon>
        <taxon>Pseudomonadota</taxon>
        <taxon>Alphaproteobacteria</taxon>
        <taxon>Hyphomicrobiales</taxon>
        <taxon>Phyllobacteriaceae</taxon>
        <taxon>Mesorhizobium</taxon>
    </lineage>
</organism>
<dbReference type="InterPro" id="IPR050104">
    <property type="entry name" value="FMN-dep_NADH:Q_OxRdtase_AzoR1"/>
</dbReference>
<comment type="function">
    <text evidence="6">Quinone reductase that provides resistance to thiol-specific stress caused by electrophilic quinones.</text>
</comment>
<comment type="subunit">
    <text evidence="6">Homodimer.</text>
</comment>
<evidence type="ECO:0000256" key="1">
    <source>
        <dbReference type="ARBA" id="ARBA00022630"/>
    </source>
</evidence>
<comment type="cofactor">
    <cofactor evidence="6">
        <name>FMN</name>
        <dbReference type="ChEBI" id="CHEBI:58210"/>
    </cofactor>
    <text evidence="6">Binds 1 FMN per subunit.</text>
</comment>
<dbReference type="Pfam" id="PF02525">
    <property type="entry name" value="Flavodoxin_2"/>
    <property type="match status" value="1"/>
</dbReference>
<feature type="binding site" evidence="6">
    <location>
        <position position="12"/>
    </location>
    <ligand>
        <name>FMN</name>
        <dbReference type="ChEBI" id="CHEBI:58210"/>
    </ligand>
</feature>
<proteinExistence type="inferred from homology"/>
<dbReference type="PANTHER" id="PTHR43741:SF2">
    <property type="entry name" value="FMN-DEPENDENT NADH:QUINONE OXIDOREDUCTASE"/>
    <property type="match status" value="1"/>
</dbReference>
<comment type="similarity">
    <text evidence="6">Belongs to the azoreductase type 1 family.</text>
</comment>
<keyword evidence="1 6" id="KW-0285">Flavoprotein</keyword>
<dbReference type="Proteomes" id="UP001322481">
    <property type="component" value="Chromosome"/>
</dbReference>
<keyword evidence="4 6" id="KW-0520">NAD</keyword>
<dbReference type="HAMAP" id="MF_01216">
    <property type="entry name" value="Azoreductase_type1"/>
    <property type="match status" value="1"/>
</dbReference>
<comment type="caution">
    <text evidence="6">Lacks conserved residue(s) required for the propagation of feature annotation.</text>
</comment>
<evidence type="ECO:0000259" key="7">
    <source>
        <dbReference type="Pfam" id="PF02525"/>
    </source>
</evidence>
<name>A0ABZ0VLY5_9HYPH</name>
<reference evidence="8 9" key="1">
    <citation type="submission" date="2023-11" db="EMBL/GenBank/DDBJ databases">
        <authorList>
            <person name="Panchal A.K."/>
            <person name="Meaney J.S."/>
            <person name="Karas B.J."/>
            <person name="diCenzo G.C."/>
        </authorList>
    </citation>
    <scope>NUCLEOTIDE SEQUENCE [LARGE SCALE GENOMIC DNA]</scope>
    <source>
        <strain evidence="8 9">NZP2235</strain>
    </source>
</reference>
<dbReference type="SUPFAM" id="SSF52218">
    <property type="entry name" value="Flavoproteins"/>
    <property type="match status" value="1"/>
</dbReference>
<sequence length="220" mass="24214">MEKRTILHIDSSARVARSHSRRLGRLFVDTWLGERGQDDVIYRDVGTNPPPFMTQDWIAAAFTRPEARTDAMNATLACSDELIDEVEKADVIVLGAPMYNYNMPAALKAWFDQIARIGRTFSFDLARGDFPIEPILRGKTLVVVSSRGEFGFQDGIRQHMNALDPGIAACAHYLGASDIHTISAEFEEFGGERRAKSVEQAEAKARTLANSIASGLKAAA</sequence>
<comment type="catalytic activity">
    <reaction evidence="6">
        <text>2 a quinone + NADH + H(+) = 2 a 1,4-benzosemiquinone + NAD(+)</text>
        <dbReference type="Rhea" id="RHEA:65952"/>
        <dbReference type="ChEBI" id="CHEBI:15378"/>
        <dbReference type="ChEBI" id="CHEBI:57540"/>
        <dbReference type="ChEBI" id="CHEBI:57945"/>
        <dbReference type="ChEBI" id="CHEBI:132124"/>
        <dbReference type="ChEBI" id="CHEBI:134225"/>
    </reaction>
</comment>
<dbReference type="InterPro" id="IPR023048">
    <property type="entry name" value="NADH:quinone_OxRdtase_FMN_depd"/>
</dbReference>
<feature type="binding site" evidence="6">
    <location>
        <begin position="18"/>
        <end position="20"/>
    </location>
    <ligand>
        <name>FMN</name>
        <dbReference type="ChEBI" id="CHEBI:58210"/>
    </ligand>
</feature>
<dbReference type="PANTHER" id="PTHR43741">
    <property type="entry name" value="FMN-DEPENDENT NADH-AZOREDUCTASE 1"/>
    <property type="match status" value="1"/>
</dbReference>
<comment type="function">
    <text evidence="6">Also exhibits azoreductase activity. Catalyzes the reductive cleavage of the azo bond in aromatic azo compounds to the corresponding amines.</text>
</comment>
<dbReference type="RefSeq" id="WP_183445397.1">
    <property type="nucleotide sequence ID" value="NZ_CP139858.1"/>
</dbReference>